<dbReference type="SUPFAM" id="SSF47598">
    <property type="entry name" value="Ribbon-helix-helix"/>
    <property type="match status" value="1"/>
</dbReference>
<dbReference type="InterPro" id="IPR013321">
    <property type="entry name" value="Arc_rbn_hlx_hlx"/>
</dbReference>
<name>A0AAE3TFY6_9BACT</name>
<dbReference type="Pfam" id="PF01402">
    <property type="entry name" value="RHH_1"/>
    <property type="match status" value="1"/>
</dbReference>
<protein>
    <recommendedName>
        <fullName evidence="1">Ribbon-helix-helix protein CopG domain-containing protein</fullName>
    </recommendedName>
</protein>
<dbReference type="InterPro" id="IPR010985">
    <property type="entry name" value="Ribbon_hlx_hlx"/>
</dbReference>
<evidence type="ECO:0000259" key="1">
    <source>
        <dbReference type="Pfam" id="PF01402"/>
    </source>
</evidence>
<gene>
    <name evidence="2" type="ORF">OD816_001048</name>
</gene>
<dbReference type="Gene3D" id="1.10.1220.10">
    <property type="entry name" value="Met repressor-like"/>
    <property type="match status" value="1"/>
</dbReference>
<organism evidence="2 3">
    <name type="scientific">Candidatus Thermodesulfobacterium syntrophicum</name>
    <dbReference type="NCBI Taxonomy" id="3060442"/>
    <lineage>
        <taxon>Bacteria</taxon>
        <taxon>Pseudomonadati</taxon>
        <taxon>Thermodesulfobacteriota</taxon>
        <taxon>Thermodesulfobacteria</taxon>
        <taxon>Thermodesulfobacteriales</taxon>
        <taxon>Thermodesulfobacteriaceae</taxon>
        <taxon>Thermodesulfobacterium</taxon>
    </lineage>
</organism>
<dbReference type="Proteomes" id="UP001144110">
    <property type="component" value="Unassembled WGS sequence"/>
</dbReference>
<proteinExistence type="predicted"/>
<sequence>MKKYHRTTITIPQETYQKLKILAALQNKSVSAFIRDLIQETIGVNKKKIENFPFGKYELGVKDIAREKIYQTYFRKKISS</sequence>
<comment type="caution">
    <text evidence="2">The sequence shown here is derived from an EMBL/GenBank/DDBJ whole genome shotgun (WGS) entry which is preliminary data.</text>
</comment>
<dbReference type="InterPro" id="IPR002145">
    <property type="entry name" value="CopG"/>
</dbReference>
<dbReference type="GO" id="GO:0006355">
    <property type="term" value="P:regulation of DNA-templated transcription"/>
    <property type="evidence" value="ECO:0007669"/>
    <property type="project" value="InterPro"/>
</dbReference>
<dbReference type="AlphaFoldDB" id="A0AAE3TFY6"/>
<accession>A0AAE3TFY6</accession>
<reference evidence="2" key="1">
    <citation type="submission" date="2022-11" db="EMBL/GenBank/DDBJ databases">
        <title>Candidatus Alkanophaga archaea from heated hydrothermal vent sediment oxidize petroleum alkanes.</title>
        <authorList>
            <person name="Zehnle H."/>
            <person name="Laso-Perez R."/>
            <person name="Lipp J."/>
            <person name="Teske A."/>
            <person name="Wegener G."/>
        </authorList>
    </citation>
    <scope>NUCLEOTIDE SEQUENCE</scope>
    <source>
        <strain evidence="2">MCA70</strain>
    </source>
</reference>
<evidence type="ECO:0000313" key="2">
    <source>
        <dbReference type="EMBL" id="MDF2953803.1"/>
    </source>
</evidence>
<dbReference type="EMBL" id="JAPHEG010000004">
    <property type="protein sequence ID" value="MDF2953803.1"/>
    <property type="molecule type" value="Genomic_DNA"/>
</dbReference>
<evidence type="ECO:0000313" key="3">
    <source>
        <dbReference type="Proteomes" id="UP001144110"/>
    </source>
</evidence>
<feature type="domain" description="Ribbon-helix-helix protein CopG" evidence="1">
    <location>
        <begin position="5"/>
        <end position="40"/>
    </location>
</feature>